<keyword evidence="1 3" id="KW-0597">Phosphoprotein</keyword>
<evidence type="ECO:0000313" key="6">
    <source>
        <dbReference type="EMBL" id="OMG71776.1"/>
    </source>
</evidence>
<dbReference type="SMART" id="SM00421">
    <property type="entry name" value="HTH_LUXR"/>
    <property type="match status" value="1"/>
</dbReference>
<feature type="domain" description="HTH luxR-type" evidence="4">
    <location>
        <begin position="147"/>
        <end position="212"/>
    </location>
</feature>
<protein>
    <submittedName>
        <fullName evidence="6">Helix-turn-helix transcriptional regulator</fullName>
    </submittedName>
</protein>
<dbReference type="PANTHER" id="PTHR43214">
    <property type="entry name" value="TWO-COMPONENT RESPONSE REGULATOR"/>
    <property type="match status" value="1"/>
</dbReference>
<dbReference type="InterPro" id="IPR001789">
    <property type="entry name" value="Sig_transdc_resp-reg_receiver"/>
</dbReference>
<feature type="modified residue" description="4-aspartylphosphate" evidence="3">
    <location>
        <position position="58"/>
    </location>
</feature>
<dbReference type="InterPro" id="IPR000792">
    <property type="entry name" value="Tscrpt_reg_LuxR_C"/>
</dbReference>
<evidence type="ECO:0000313" key="7">
    <source>
        <dbReference type="Proteomes" id="UP000187194"/>
    </source>
</evidence>
<dbReference type="InterPro" id="IPR039420">
    <property type="entry name" value="WalR-like"/>
</dbReference>
<comment type="caution">
    <text evidence="6">The sequence shown here is derived from an EMBL/GenBank/DDBJ whole genome shotgun (WGS) entry which is preliminary data.</text>
</comment>
<dbReference type="AlphaFoldDB" id="A0A1R1J909"/>
<gene>
    <name evidence="6" type="ORF">BW685_19040</name>
</gene>
<dbReference type="InterPro" id="IPR036388">
    <property type="entry name" value="WH-like_DNA-bd_sf"/>
</dbReference>
<dbReference type="Pfam" id="PF00072">
    <property type="entry name" value="Response_reg"/>
    <property type="match status" value="1"/>
</dbReference>
<evidence type="ECO:0000256" key="3">
    <source>
        <dbReference type="PROSITE-ProRule" id="PRU00169"/>
    </source>
</evidence>
<dbReference type="InterPro" id="IPR058245">
    <property type="entry name" value="NreC/VraR/RcsB-like_REC"/>
</dbReference>
<dbReference type="RefSeq" id="WP_076478858.1">
    <property type="nucleotide sequence ID" value="NZ_MTJZ01000023.1"/>
</dbReference>
<feature type="domain" description="Response regulatory" evidence="5">
    <location>
        <begin position="7"/>
        <end position="126"/>
    </location>
</feature>
<dbReference type="Gene3D" id="1.10.10.10">
    <property type="entry name" value="Winged helix-like DNA-binding domain superfamily/Winged helix DNA-binding domain"/>
    <property type="match status" value="1"/>
</dbReference>
<dbReference type="CDD" id="cd17535">
    <property type="entry name" value="REC_NarL-like"/>
    <property type="match status" value="1"/>
</dbReference>
<name>A0A1R1J909_9BURK</name>
<evidence type="ECO:0000256" key="1">
    <source>
        <dbReference type="ARBA" id="ARBA00022553"/>
    </source>
</evidence>
<dbReference type="GO" id="GO:0006355">
    <property type="term" value="P:regulation of DNA-templated transcription"/>
    <property type="evidence" value="ECO:0007669"/>
    <property type="project" value="InterPro"/>
</dbReference>
<evidence type="ECO:0000256" key="2">
    <source>
        <dbReference type="ARBA" id="ARBA00023125"/>
    </source>
</evidence>
<dbReference type="EMBL" id="MTJZ01000023">
    <property type="protein sequence ID" value="OMG71776.1"/>
    <property type="molecule type" value="Genomic_DNA"/>
</dbReference>
<dbReference type="InterPro" id="IPR011006">
    <property type="entry name" value="CheY-like_superfamily"/>
</dbReference>
<dbReference type="CDD" id="cd06170">
    <property type="entry name" value="LuxR_C_like"/>
    <property type="match status" value="1"/>
</dbReference>
<dbReference type="PROSITE" id="PS50043">
    <property type="entry name" value="HTH_LUXR_2"/>
    <property type="match status" value="1"/>
</dbReference>
<dbReference type="GO" id="GO:0000160">
    <property type="term" value="P:phosphorelay signal transduction system"/>
    <property type="evidence" value="ECO:0007669"/>
    <property type="project" value="InterPro"/>
</dbReference>
<evidence type="ECO:0000259" key="5">
    <source>
        <dbReference type="PROSITE" id="PS50110"/>
    </source>
</evidence>
<dbReference type="SUPFAM" id="SSF52172">
    <property type="entry name" value="CheY-like"/>
    <property type="match status" value="1"/>
</dbReference>
<dbReference type="SUPFAM" id="SSF46894">
    <property type="entry name" value="C-terminal effector domain of the bipartite response regulators"/>
    <property type="match status" value="1"/>
</dbReference>
<dbReference type="Pfam" id="PF00196">
    <property type="entry name" value="GerE"/>
    <property type="match status" value="1"/>
</dbReference>
<organism evidence="6 7">
    <name type="scientific">Burkholderia ubonensis</name>
    <dbReference type="NCBI Taxonomy" id="101571"/>
    <lineage>
        <taxon>Bacteria</taxon>
        <taxon>Pseudomonadati</taxon>
        <taxon>Pseudomonadota</taxon>
        <taxon>Betaproteobacteria</taxon>
        <taxon>Burkholderiales</taxon>
        <taxon>Burkholderiaceae</taxon>
        <taxon>Burkholderia</taxon>
        <taxon>Burkholderia cepacia complex</taxon>
    </lineage>
</organism>
<evidence type="ECO:0000259" key="4">
    <source>
        <dbReference type="PROSITE" id="PS50043"/>
    </source>
</evidence>
<proteinExistence type="predicted"/>
<dbReference type="PANTHER" id="PTHR43214:SF17">
    <property type="entry name" value="TRANSCRIPTIONAL REGULATORY PROTEIN RCSB"/>
    <property type="match status" value="1"/>
</dbReference>
<dbReference type="PROSITE" id="PS50110">
    <property type="entry name" value="RESPONSE_REGULATORY"/>
    <property type="match status" value="1"/>
</dbReference>
<dbReference type="PRINTS" id="PR00038">
    <property type="entry name" value="HTHLUXR"/>
</dbReference>
<sequence length="223" mass="23989">MRSFSVQTIFANDRPLAMAGMEFIAGSTSAIDLVGVSRSPGDLIASLSRQNCDVVLIDYSIRGNGHMEGLALLGYLRRTFPKIGLVVLTTHENPVIIRSILALDVSGIVSKFDDTGHIVTAIHASYGGGNYLSPRVKSGLDEISEGEGRRESKLTPREIEVIRLYLSGLSINEIAGLLKRGKQTISSQKISAMKKLGVKNDIDLIKCAIFLDLVDESGGVGVM</sequence>
<dbReference type="InterPro" id="IPR016032">
    <property type="entry name" value="Sig_transdc_resp-reg_C-effctor"/>
</dbReference>
<accession>A0A1R1J909</accession>
<keyword evidence="2" id="KW-0238">DNA-binding</keyword>
<dbReference type="GO" id="GO:0003677">
    <property type="term" value="F:DNA binding"/>
    <property type="evidence" value="ECO:0007669"/>
    <property type="project" value="UniProtKB-KW"/>
</dbReference>
<dbReference type="Gene3D" id="3.40.50.2300">
    <property type="match status" value="1"/>
</dbReference>
<reference evidence="6 7" key="1">
    <citation type="submission" date="2017-01" db="EMBL/GenBank/DDBJ databases">
        <title>Phylogeographic, genomic and meropenem susceptibility analysis of Burkholderia ubonensis.</title>
        <authorList>
            <person name="Price E.P."/>
            <person name="Sarovich D.S."/>
            <person name="Webb J.R."/>
            <person name="Hall C.M."/>
            <person name="Sahl J.W."/>
            <person name="Kaestli M."/>
            <person name="Mayo M."/>
            <person name="Harrington G."/>
            <person name="Baker A.L."/>
            <person name="Sidak-Loftis L.C."/>
            <person name="Lummis M."/>
            <person name="Schupp J.M."/>
            <person name="Gillece J.D."/>
            <person name="Tuanyok A."/>
            <person name="Warner J."/>
            <person name="Busch J.D."/>
            <person name="Keim P."/>
            <person name="Currie B.J."/>
            <person name="Wagner D.M."/>
        </authorList>
    </citation>
    <scope>NUCLEOTIDE SEQUENCE [LARGE SCALE GENOMIC DNA]</scope>
    <source>
        <strain evidence="6 7">A21</strain>
    </source>
</reference>
<dbReference type="Proteomes" id="UP000187194">
    <property type="component" value="Unassembled WGS sequence"/>
</dbReference>